<evidence type="ECO:0000256" key="1">
    <source>
        <dbReference type="ARBA" id="ARBA00023015"/>
    </source>
</evidence>
<reference evidence="6" key="1">
    <citation type="submission" date="2016-03" db="EMBL/GenBank/DDBJ databases">
        <authorList>
            <person name="Borrel G."/>
            <person name="Mccann A."/>
            <person name="O'Toole P.W."/>
        </authorList>
    </citation>
    <scope>NUCLEOTIDE SEQUENCE</scope>
    <source>
        <strain evidence="6">183</strain>
    </source>
</reference>
<comment type="caution">
    <text evidence="6">The sequence shown here is derived from an EMBL/GenBank/DDBJ whole genome shotgun (WGS) entry which is preliminary data.</text>
</comment>
<evidence type="ECO:0000256" key="2">
    <source>
        <dbReference type="ARBA" id="ARBA00023125"/>
    </source>
</evidence>
<accession>A0A8J8PD38</accession>
<feature type="DNA-binding region" description="H-T-H motif" evidence="4">
    <location>
        <begin position="26"/>
        <end position="45"/>
    </location>
</feature>
<dbReference type="Pfam" id="PF21303">
    <property type="entry name" value="TetR_C_39"/>
    <property type="match status" value="1"/>
</dbReference>
<dbReference type="FunFam" id="1.10.10.60:FF:000141">
    <property type="entry name" value="TetR family transcriptional regulator"/>
    <property type="match status" value="1"/>
</dbReference>
<dbReference type="GeneID" id="41323150"/>
<dbReference type="OMA" id="FDYMMEV"/>
<dbReference type="InterPro" id="IPR009057">
    <property type="entry name" value="Homeodomain-like_sf"/>
</dbReference>
<dbReference type="EMBL" id="LVVT01000001">
    <property type="protein sequence ID" value="TQS84815.1"/>
    <property type="molecule type" value="Genomic_DNA"/>
</dbReference>
<dbReference type="AlphaFoldDB" id="A0A8J8PD38"/>
<dbReference type="InterPro" id="IPR036271">
    <property type="entry name" value="Tet_transcr_reg_TetR-rel_C_sf"/>
</dbReference>
<dbReference type="InterPro" id="IPR023772">
    <property type="entry name" value="DNA-bd_HTH_TetR-type_CS"/>
</dbReference>
<keyword evidence="2 4" id="KW-0238">DNA-binding</keyword>
<dbReference type="Pfam" id="PF00440">
    <property type="entry name" value="TetR_N"/>
    <property type="match status" value="1"/>
</dbReference>
<name>A0A8J8PD38_9ARCH</name>
<dbReference type="Gene3D" id="1.10.357.10">
    <property type="entry name" value="Tetracycline Repressor, domain 2"/>
    <property type="match status" value="1"/>
</dbReference>
<dbReference type="PANTHER" id="PTHR43479">
    <property type="entry name" value="ACREF/ENVCD OPERON REPRESSOR-RELATED"/>
    <property type="match status" value="1"/>
</dbReference>
<dbReference type="RefSeq" id="WP_020448621.1">
    <property type="nucleotide sequence ID" value="NZ_CAYAYE010000015.1"/>
</dbReference>
<dbReference type="PANTHER" id="PTHR43479:SF11">
    <property type="entry name" value="ACREF_ENVCD OPERON REPRESSOR-RELATED"/>
    <property type="match status" value="1"/>
</dbReference>
<dbReference type="SUPFAM" id="SSF48498">
    <property type="entry name" value="Tetracyclin repressor-like, C-terminal domain"/>
    <property type="match status" value="1"/>
</dbReference>
<feature type="domain" description="HTH tetR-type" evidence="5">
    <location>
        <begin position="3"/>
        <end position="63"/>
    </location>
</feature>
<gene>
    <name evidence="6" type="ORF">A3207_01960</name>
</gene>
<dbReference type="GO" id="GO:0003677">
    <property type="term" value="F:DNA binding"/>
    <property type="evidence" value="ECO:0007669"/>
    <property type="project" value="UniProtKB-UniRule"/>
</dbReference>
<evidence type="ECO:0000256" key="3">
    <source>
        <dbReference type="ARBA" id="ARBA00023163"/>
    </source>
</evidence>
<dbReference type="PRINTS" id="PR00455">
    <property type="entry name" value="HTHTETR"/>
</dbReference>
<evidence type="ECO:0000313" key="6">
    <source>
        <dbReference type="EMBL" id="TQS84815.1"/>
    </source>
</evidence>
<dbReference type="SUPFAM" id="SSF46689">
    <property type="entry name" value="Homeodomain-like"/>
    <property type="match status" value="1"/>
</dbReference>
<dbReference type="PROSITE" id="PS50977">
    <property type="entry name" value="HTH_TETR_2"/>
    <property type="match status" value="1"/>
</dbReference>
<organism evidence="6 7">
    <name type="scientific">Candidatus Methanomassiliicoccus intestinalis</name>
    <dbReference type="NCBI Taxonomy" id="1406512"/>
    <lineage>
        <taxon>Archaea</taxon>
        <taxon>Methanobacteriati</taxon>
        <taxon>Thermoplasmatota</taxon>
        <taxon>Thermoplasmata</taxon>
        <taxon>Methanomassiliicoccales</taxon>
        <taxon>Methanomassiliicoccaceae</taxon>
        <taxon>Methanomassiliicoccus</taxon>
    </lineage>
</organism>
<keyword evidence="1" id="KW-0805">Transcription regulation</keyword>
<dbReference type="PROSITE" id="PS01081">
    <property type="entry name" value="HTH_TETR_1"/>
    <property type="match status" value="1"/>
</dbReference>
<dbReference type="InterPro" id="IPR050624">
    <property type="entry name" value="HTH-type_Tx_Regulator"/>
</dbReference>
<proteinExistence type="predicted"/>
<dbReference type="InterPro" id="IPR049149">
    <property type="entry name" value="TetR/AcrR_C"/>
</dbReference>
<protein>
    <recommendedName>
        <fullName evidence="5">HTH tetR-type domain-containing protein</fullName>
    </recommendedName>
</protein>
<dbReference type="InterPro" id="IPR001647">
    <property type="entry name" value="HTH_TetR"/>
</dbReference>
<sequence>MSAERKAELINAAEELFNEKGFENTSVDDIIKRVGVAKGLFYYYFSSKEDLIDILTQRMLNEIESSVVAVLEMKNLSATDRFIGLLKSQKDVCLRSEIVIKYFSVSRNKSLHLELERLAHEILVPAFEEIIKQGIEEGTFDTKYPFETSHMLNMMIQSAMYNMRNDPRIEVIERTLEVVQYMTEKLLGMDAGTFQAYNTFIRTAYPDLDIILSKKKKM</sequence>
<evidence type="ECO:0000259" key="5">
    <source>
        <dbReference type="PROSITE" id="PS50977"/>
    </source>
</evidence>
<dbReference type="Proteomes" id="UP000752814">
    <property type="component" value="Unassembled WGS sequence"/>
</dbReference>
<keyword evidence="3" id="KW-0804">Transcription</keyword>
<evidence type="ECO:0000256" key="4">
    <source>
        <dbReference type="PROSITE-ProRule" id="PRU00335"/>
    </source>
</evidence>
<evidence type="ECO:0000313" key="7">
    <source>
        <dbReference type="Proteomes" id="UP000752814"/>
    </source>
</evidence>